<sequence>MWRWRKALQQWVLRHTPREAQTRLTQRRIYLLPTRFGSMMLLVALAVWIGALNYAVSLAYVLSFWIVALMLLSVLLAYRQLAGLQLQARAAANVFAGDEARFLLQLQWPDTQPRRLRVRWYEADTVLAECTTPGDYALPLAAPYRGQLAMPVLRLWSEAPLGLVRAFSHVRLQAALWVYPQPLADPRELAWHGGDGESTAIEAGGDDFAGLAPWQAGQSLRRIAWRVYARRGSLAAREFTSPATAGGQPSLSWDDYAANVLPEQRLSHLCWHVLQASRAGTGLLLRLPQGEYCVEAGNSEPALLALARFGVRDAGG</sequence>
<dbReference type="RefSeq" id="WP_272751327.1">
    <property type="nucleotide sequence ID" value="NZ_JAQQLF010000007.1"/>
</dbReference>
<keyword evidence="1" id="KW-1133">Transmembrane helix</keyword>
<name>A0ABT5IWW8_9NEIS</name>
<evidence type="ECO:0000256" key="1">
    <source>
        <dbReference type="SAM" id="Phobius"/>
    </source>
</evidence>
<keyword evidence="3" id="KW-1185">Reference proteome</keyword>
<reference evidence="2 3" key="1">
    <citation type="submission" date="2023-01" db="EMBL/GenBank/DDBJ databases">
        <title>Novel species of the genus Vogesella isolated from rivers.</title>
        <authorList>
            <person name="Lu H."/>
        </authorList>
    </citation>
    <scope>NUCLEOTIDE SEQUENCE [LARGE SCALE GENOMIC DNA]</scope>
    <source>
        <strain evidence="2 3">DC21W</strain>
    </source>
</reference>
<keyword evidence="1" id="KW-0812">Transmembrane</keyword>
<dbReference type="Proteomes" id="UP001219956">
    <property type="component" value="Unassembled WGS sequence"/>
</dbReference>
<feature type="transmembrane region" description="Helical" evidence="1">
    <location>
        <begin position="29"/>
        <end position="51"/>
    </location>
</feature>
<evidence type="ECO:0000313" key="2">
    <source>
        <dbReference type="EMBL" id="MDC7716972.1"/>
    </source>
</evidence>
<dbReference type="PANTHER" id="PTHR34351">
    <property type="entry name" value="SLR1927 PROTEIN-RELATED"/>
    <property type="match status" value="1"/>
</dbReference>
<protein>
    <submittedName>
        <fullName evidence="2">DUF58 domain-containing protein</fullName>
    </submittedName>
</protein>
<feature type="transmembrane region" description="Helical" evidence="1">
    <location>
        <begin position="57"/>
        <end position="78"/>
    </location>
</feature>
<evidence type="ECO:0000313" key="3">
    <source>
        <dbReference type="Proteomes" id="UP001219956"/>
    </source>
</evidence>
<dbReference type="EMBL" id="JAQQLF010000007">
    <property type="protein sequence ID" value="MDC7716972.1"/>
    <property type="molecule type" value="Genomic_DNA"/>
</dbReference>
<proteinExistence type="predicted"/>
<comment type="caution">
    <text evidence="2">The sequence shown here is derived from an EMBL/GenBank/DDBJ whole genome shotgun (WGS) entry which is preliminary data.</text>
</comment>
<organism evidence="2 3">
    <name type="scientific">Vogesella aquatica</name>
    <dbReference type="NCBI Taxonomy" id="2984206"/>
    <lineage>
        <taxon>Bacteria</taxon>
        <taxon>Pseudomonadati</taxon>
        <taxon>Pseudomonadota</taxon>
        <taxon>Betaproteobacteria</taxon>
        <taxon>Neisseriales</taxon>
        <taxon>Chromobacteriaceae</taxon>
        <taxon>Vogesella</taxon>
    </lineage>
</organism>
<accession>A0ABT5IWW8</accession>
<keyword evidence="1" id="KW-0472">Membrane</keyword>
<gene>
    <name evidence="2" type="ORF">PQU95_07060</name>
</gene>
<dbReference type="PANTHER" id="PTHR34351:SF1">
    <property type="entry name" value="SLR1927 PROTEIN"/>
    <property type="match status" value="1"/>
</dbReference>